<comment type="similarity">
    <text evidence="2">Belongs to the histidine acid phosphatase family.</text>
</comment>
<dbReference type="SUPFAM" id="SSF53254">
    <property type="entry name" value="Phosphoglycerate mutase-like"/>
    <property type="match status" value="1"/>
</dbReference>
<feature type="chain" id="PRO_5004738616" description="acid phosphatase" evidence="8">
    <location>
        <begin position="25"/>
        <end position="386"/>
    </location>
</feature>
<reference evidence="9" key="1">
    <citation type="journal article" date="2015" name="Sci. Rep.">
        <title>Tissue- and time-dependent transcription in Ixodes ricinus salivary glands and midguts when blood feeding on the vertebrate host.</title>
        <authorList>
            <person name="Kotsyfakis M."/>
            <person name="Schwarz A."/>
            <person name="Erhart J."/>
            <person name="Ribeiro J.M."/>
        </authorList>
    </citation>
    <scope>NUCLEOTIDE SEQUENCE</scope>
    <source>
        <tissue evidence="9">Salivary gland and midgut</tissue>
    </source>
</reference>
<evidence type="ECO:0000256" key="6">
    <source>
        <dbReference type="ARBA" id="ARBA00023157"/>
    </source>
</evidence>
<dbReference type="PANTHER" id="PTHR11567:SF211">
    <property type="entry name" value="PROSTATIC ACID PHOSPHATASE"/>
    <property type="match status" value="1"/>
</dbReference>
<dbReference type="EMBL" id="GANP01014802">
    <property type="protein sequence ID" value="JAB69666.1"/>
    <property type="molecule type" value="mRNA"/>
</dbReference>
<evidence type="ECO:0000256" key="2">
    <source>
        <dbReference type="ARBA" id="ARBA00005375"/>
    </source>
</evidence>
<comment type="catalytic activity">
    <reaction evidence="1">
        <text>a phosphate monoester + H2O = an alcohol + phosphate</text>
        <dbReference type="Rhea" id="RHEA:15017"/>
        <dbReference type="ChEBI" id="CHEBI:15377"/>
        <dbReference type="ChEBI" id="CHEBI:30879"/>
        <dbReference type="ChEBI" id="CHEBI:43474"/>
        <dbReference type="ChEBI" id="CHEBI:67140"/>
        <dbReference type="EC" id="3.1.3.2"/>
    </reaction>
</comment>
<dbReference type="InterPro" id="IPR050645">
    <property type="entry name" value="Histidine_acid_phosphatase"/>
</dbReference>
<dbReference type="Pfam" id="PF00328">
    <property type="entry name" value="His_Phos_2"/>
    <property type="match status" value="1"/>
</dbReference>
<evidence type="ECO:0000256" key="3">
    <source>
        <dbReference type="ARBA" id="ARBA00012646"/>
    </source>
</evidence>
<dbReference type="GO" id="GO:0003993">
    <property type="term" value="F:acid phosphatase activity"/>
    <property type="evidence" value="ECO:0007669"/>
    <property type="project" value="UniProtKB-EC"/>
</dbReference>
<keyword evidence="6" id="KW-1015">Disulfide bond</keyword>
<evidence type="ECO:0000256" key="7">
    <source>
        <dbReference type="ARBA" id="ARBA00023180"/>
    </source>
</evidence>
<keyword evidence="7" id="KW-0325">Glycoprotein</keyword>
<keyword evidence="5" id="KW-0378">Hydrolase</keyword>
<evidence type="ECO:0000313" key="9">
    <source>
        <dbReference type="EMBL" id="JAB69666.1"/>
    </source>
</evidence>
<keyword evidence="4 8" id="KW-0732">Signal</keyword>
<dbReference type="EC" id="3.1.3.2" evidence="3"/>
<name>V5IBV0_IXORI</name>
<dbReference type="AlphaFoldDB" id="V5IBV0"/>
<dbReference type="InterPro" id="IPR029033">
    <property type="entry name" value="His_PPase_superfam"/>
</dbReference>
<feature type="signal peptide" evidence="8">
    <location>
        <begin position="1"/>
        <end position="24"/>
    </location>
</feature>
<sequence length="386" mass="44318">MGKNMLHPWIQVIYILLISQHGFGDEASQENSKLQKPDLVFGIFRHGDRAPLMTYPKDTNQNSKLWKLGFGELTKRGIQTMLKLGKYLKKRYSEILKDDPKATYVRSSPKPRCFNSAAFVLYELYPAKPPRKFDSENWFPFPITRVPEDHDKYTLVCRTEIKKMATRVLNPNGESSGMAQFLKEVAQHLGLDLGSHAAAMPDAIDAVLVQKENGLQVPLWFEERISTLSYISRGLYVLMAQAFIKNMGGQFLRDIASFLEKKYNPLPENLKKDHLTPGQDKSRREAKLHLFSYHDLNIIAALMALDSTFSEKPYYGSLVTFEVRKMVDEAYITVYYRNGTQEIKPFNLPDCSYPCKVKDFITVVRQKFPIDFTPQVCGYPEGYVVL</sequence>
<proteinExistence type="evidence at transcript level"/>
<protein>
    <recommendedName>
        <fullName evidence="3">acid phosphatase</fullName>
        <ecNumber evidence="3">3.1.3.2</ecNumber>
    </recommendedName>
</protein>
<evidence type="ECO:0000256" key="8">
    <source>
        <dbReference type="SAM" id="SignalP"/>
    </source>
</evidence>
<evidence type="ECO:0000256" key="4">
    <source>
        <dbReference type="ARBA" id="ARBA00022729"/>
    </source>
</evidence>
<dbReference type="InterPro" id="IPR000560">
    <property type="entry name" value="His_Pase_clade-2"/>
</dbReference>
<accession>V5IBV0</accession>
<evidence type="ECO:0000256" key="5">
    <source>
        <dbReference type="ARBA" id="ARBA00022801"/>
    </source>
</evidence>
<dbReference type="Gene3D" id="3.40.50.1240">
    <property type="entry name" value="Phosphoglycerate mutase-like"/>
    <property type="match status" value="1"/>
</dbReference>
<dbReference type="PANTHER" id="PTHR11567">
    <property type="entry name" value="ACID PHOSPHATASE-RELATED"/>
    <property type="match status" value="1"/>
</dbReference>
<evidence type="ECO:0000256" key="1">
    <source>
        <dbReference type="ARBA" id="ARBA00000032"/>
    </source>
</evidence>
<organism evidence="9">
    <name type="scientific">Ixodes ricinus</name>
    <name type="common">Common tick</name>
    <name type="synonym">Acarus ricinus</name>
    <dbReference type="NCBI Taxonomy" id="34613"/>
    <lineage>
        <taxon>Eukaryota</taxon>
        <taxon>Metazoa</taxon>
        <taxon>Ecdysozoa</taxon>
        <taxon>Arthropoda</taxon>
        <taxon>Chelicerata</taxon>
        <taxon>Arachnida</taxon>
        <taxon>Acari</taxon>
        <taxon>Parasitiformes</taxon>
        <taxon>Ixodida</taxon>
        <taxon>Ixodoidea</taxon>
        <taxon>Ixodidae</taxon>
        <taxon>Ixodinae</taxon>
        <taxon>Ixodes</taxon>
    </lineage>
</organism>
<dbReference type="CDD" id="cd07061">
    <property type="entry name" value="HP_HAP_like"/>
    <property type="match status" value="1"/>
</dbReference>